<sequence>MRVEGDRCAFVALAEDLRRPLPLKRYLLLSTFGHLAILAATAPWLSHGRQAPLVVCFQQTDPIAFSGWYWVEAENGRVHSSKIAASGTSTPRAMQTSSWPKGFRPVLAPKPGSED</sequence>
<keyword evidence="2" id="KW-0472">Membrane</keyword>
<keyword evidence="2" id="KW-1133">Transmembrane helix</keyword>
<proteinExistence type="predicted"/>
<reference evidence="3 4" key="1">
    <citation type="submission" date="2020-06" db="EMBL/GenBank/DDBJ databases">
        <title>Actinomadura xiongansis sp. nov., isolated from soil of Baiyangdian.</title>
        <authorList>
            <person name="Zhang X."/>
        </authorList>
    </citation>
    <scope>NUCLEOTIDE SEQUENCE [LARGE SCALE GENOMIC DNA]</scope>
    <source>
        <strain evidence="3 4">HBUM206468</strain>
    </source>
</reference>
<dbReference type="Proteomes" id="UP000805614">
    <property type="component" value="Unassembled WGS sequence"/>
</dbReference>
<feature type="region of interest" description="Disordered" evidence="1">
    <location>
        <begin position="82"/>
        <end position="115"/>
    </location>
</feature>
<organism evidence="3 4">
    <name type="scientific">Actinomadura alba</name>
    <dbReference type="NCBI Taxonomy" id="406431"/>
    <lineage>
        <taxon>Bacteria</taxon>
        <taxon>Bacillati</taxon>
        <taxon>Actinomycetota</taxon>
        <taxon>Actinomycetes</taxon>
        <taxon>Streptosporangiales</taxon>
        <taxon>Thermomonosporaceae</taxon>
        <taxon>Actinomadura</taxon>
    </lineage>
</organism>
<dbReference type="EMBL" id="JABVEC010000016">
    <property type="protein sequence ID" value="MBC6468103.1"/>
    <property type="molecule type" value="Genomic_DNA"/>
</dbReference>
<keyword evidence="2" id="KW-0812">Transmembrane</keyword>
<comment type="caution">
    <text evidence="3">The sequence shown here is derived from an EMBL/GenBank/DDBJ whole genome shotgun (WGS) entry which is preliminary data.</text>
</comment>
<keyword evidence="4" id="KW-1185">Reference proteome</keyword>
<gene>
    <name evidence="3" type="ORF">HKK74_21775</name>
</gene>
<name>A0ABR7LUM5_9ACTN</name>
<evidence type="ECO:0000256" key="1">
    <source>
        <dbReference type="SAM" id="MobiDB-lite"/>
    </source>
</evidence>
<evidence type="ECO:0000313" key="3">
    <source>
        <dbReference type="EMBL" id="MBC6468103.1"/>
    </source>
</evidence>
<feature type="compositionally biased region" description="Polar residues" evidence="1">
    <location>
        <begin position="86"/>
        <end position="99"/>
    </location>
</feature>
<protein>
    <submittedName>
        <fullName evidence="3">Uncharacterized protein</fullName>
    </submittedName>
</protein>
<evidence type="ECO:0000256" key="2">
    <source>
        <dbReference type="SAM" id="Phobius"/>
    </source>
</evidence>
<evidence type="ECO:0000313" key="4">
    <source>
        <dbReference type="Proteomes" id="UP000805614"/>
    </source>
</evidence>
<feature type="transmembrane region" description="Helical" evidence="2">
    <location>
        <begin position="26"/>
        <end position="45"/>
    </location>
</feature>
<accession>A0ABR7LUM5</accession>